<keyword evidence="4" id="KW-0804">Transcription</keyword>
<feature type="domain" description="RNA polymerase sigma-70 region 2" evidence="5">
    <location>
        <begin position="24"/>
        <end position="87"/>
    </location>
</feature>
<evidence type="ECO:0000256" key="2">
    <source>
        <dbReference type="ARBA" id="ARBA00023015"/>
    </source>
</evidence>
<dbReference type="KEGG" id="dpf:ON006_02080"/>
<dbReference type="PANTHER" id="PTHR43133:SF46">
    <property type="entry name" value="RNA POLYMERASE SIGMA-70 FACTOR ECF SUBFAMILY"/>
    <property type="match status" value="1"/>
</dbReference>
<keyword evidence="8" id="KW-1185">Reference proteome</keyword>
<sequence>MNVAIADHVTFLSRDRESEFEIVFKKHFKGLHSYACTILRDDIMAEEMVQNVFCRLWEKTDHIEIRESVSGYLYRSVYHESLNYLKHLKVRDAYQTYAANQMEHSNNTSYNLELSELEDRLELALKELPEKCRTIFQMSRFEELKYQEIADRLQLPVKTIENQMGKALRLLRLKLADFLPASFLLFFLS</sequence>
<dbReference type="Gene3D" id="1.10.10.10">
    <property type="entry name" value="Winged helix-like DNA-binding domain superfamily/Winged helix DNA-binding domain"/>
    <property type="match status" value="1"/>
</dbReference>
<dbReference type="PANTHER" id="PTHR43133">
    <property type="entry name" value="RNA POLYMERASE ECF-TYPE SIGMA FACTO"/>
    <property type="match status" value="1"/>
</dbReference>
<evidence type="ECO:0000256" key="4">
    <source>
        <dbReference type="ARBA" id="ARBA00023163"/>
    </source>
</evidence>
<keyword evidence="2" id="KW-0805">Transcription regulation</keyword>
<dbReference type="GO" id="GO:0003677">
    <property type="term" value="F:DNA binding"/>
    <property type="evidence" value="ECO:0007669"/>
    <property type="project" value="InterPro"/>
</dbReference>
<dbReference type="NCBIfam" id="TIGR02985">
    <property type="entry name" value="Sig70_bacteroi1"/>
    <property type="match status" value="1"/>
</dbReference>
<dbReference type="InterPro" id="IPR039425">
    <property type="entry name" value="RNA_pol_sigma-70-like"/>
</dbReference>
<evidence type="ECO:0000256" key="3">
    <source>
        <dbReference type="ARBA" id="ARBA00023082"/>
    </source>
</evidence>
<dbReference type="NCBIfam" id="TIGR02937">
    <property type="entry name" value="sigma70-ECF"/>
    <property type="match status" value="1"/>
</dbReference>
<comment type="similarity">
    <text evidence="1">Belongs to the sigma-70 factor family. ECF subfamily.</text>
</comment>
<dbReference type="EMBL" id="CP112998">
    <property type="protein sequence ID" value="WAC12757.1"/>
    <property type="molecule type" value="Genomic_DNA"/>
</dbReference>
<protein>
    <submittedName>
        <fullName evidence="7">RNA polymerase sigma-70 factor</fullName>
    </submittedName>
</protein>
<dbReference type="InterPro" id="IPR007627">
    <property type="entry name" value="RNA_pol_sigma70_r2"/>
</dbReference>
<keyword evidence="3" id="KW-0731">Sigma factor</keyword>
<organism evidence="7 8">
    <name type="scientific">Dyadobacter pollutisoli</name>
    <dbReference type="NCBI Taxonomy" id="2910158"/>
    <lineage>
        <taxon>Bacteria</taxon>
        <taxon>Pseudomonadati</taxon>
        <taxon>Bacteroidota</taxon>
        <taxon>Cytophagia</taxon>
        <taxon>Cytophagales</taxon>
        <taxon>Spirosomataceae</taxon>
        <taxon>Dyadobacter</taxon>
    </lineage>
</organism>
<dbReference type="Gene3D" id="1.10.1740.10">
    <property type="match status" value="1"/>
</dbReference>
<reference evidence="7" key="1">
    <citation type="submission" date="2022-11" db="EMBL/GenBank/DDBJ databases">
        <title>Dyadobacter pollutisoli sp. nov., isolated from plastic dumped soil.</title>
        <authorList>
            <person name="Kim J.M."/>
            <person name="Kim K.R."/>
            <person name="Lee J.K."/>
            <person name="Hao L."/>
            <person name="Jeon C.O."/>
        </authorList>
    </citation>
    <scope>NUCLEOTIDE SEQUENCE</scope>
    <source>
        <strain evidence="7">U1</strain>
    </source>
</reference>
<dbReference type="InterPro" id="IPR036388">
    <property type="entry name" value="WH-like_DNA-bd_sf"/>
</dbReference>
<dbReference type="InterPro" id="IPR014327">
    <property type="entry name" value="RNA_pol_sigma70_bacteroid"/>
</dbReference>
<dbReference type="AlphaFoldDB" id="A0A9E8ND13"/>
<dbReference type="SUPFAM" id="SSF88659">
    <property type="entry name" value="Sigma3 and sigma4 domains of RNA polymerase sigma factors"/>
    <property type="match status" value="1"/>
</dbReference>
<dbReference type="InterPro" id="IPR013249">
    <property type="entry name" value="RNA_pol_sigma70_r4_t2"/>
</dbReference>
<dbReference type="InterPro" id="IPR013325">
    <property type="entry name" value="RNA_pol_sigma_r2"/>
</dbReference>
<evidence type="ECO:0000259" key="6">
    <source>
        <dbReference type="Pfam" id="PF08281"/>
    </source>
</evidence>
<gene>
    <name evidence="7" type="ORF">ON006_02080</name>
</gene>
<proteinExistence type="inferred from homology"/>
<evidence type="ECO:0000313" key="7">
    <source>
        <dbReference type="EMBL" id="WAC12757.1"/>
    </source>
</evidence>
<dbReference type="GO" id="GO:0006352">
    <property type="term" value="P:DNA-templated transcription initiation"/>
    <property type="evidence" value="ECO:0007669"/>
    <property type="project" value="InterPro"/>
</dbReference>
<dbReference type="Pfam" id="PF08281">
    <property type="entry name" value="Sigma70_r4_2"/>
    <property type="match status" value="1"/>
</dbReference>
<evidence type="ECO:0000256" key="1">
    <source>
        <dbReference type="ARBA" id="ARBA00010641"/>
    </source>
</evidence>
<dbReference type="InterPro" id="IPR014284">
    <property type="entry name" value="RNA_pol_sigma-70_dom"/>
</dbReference>
<name>A0A9E8ND13_9BACT</name>
<dbReference type="SUPFAM" id="SSF88946">
    <property type="entry name" value="Sigma2 domain of RNA polymerase sigma factors"/>
    <property type="match status" value="1"/>
</dbReference>
<accession>A0A9E8ND13</accession>
<dbReference type="RefSeq" id="WP_244823457.1">
    <property type="nucleotide sequence ID" value="NZ_CP112998.1"/>
</dbReference>
<dbReference type="InterPro" id="IPR013324">
    <property type="entry name" value="RNA_pol_sigma_r3/r4-like"/>
</dbReference>
<evidence type="ECO:0000259" key="5">
    <source>
        <dbReference type="Pfam" id="PF04542"/>
    </source>
</evidence>
<dbReference type="Pfam" id="PF04542">
    <property type="entry name" value="Sigma70_r2"/>
    <property type="match status" value="1"/>
</dbReference>
<dbReference type="GO" id="GO:0016987">
    <property type="term" value="F:sigma factor activity"/>
    <property type="evidence" value="ECO:0007669"/>
    <property type="project" value="UniProtKB-KW"/>
</dbReference>
<feature type="domain" description="RNA polymerase sigma factor 70 region 4 type 2" evidence="6">
    <location>
        <begin position="119"/>
        <end position="171"/>
    </location>
</feature>
<evidence type="ECO:0000313" key="8">
    <source>
        <dbReference type="Proteomes" id="UP001164653"/>
    </source>
</evidence>
<dbReference type="Proteomes" id="UP001164653">
    <property type="component" value="Chromosome"/>
</dbReference>